<reference evidence="1" key="1">
    <citation type="submission" date="2021-01" db="EMBL/GenBank/DDBJ databases">
        <title>Phytophthora aleatoria, a newly-described species from Pinus radiata is distinct from Phytophthora cactorum isolates based on comparative genomics.</title>
        <authorList>
            <person name="Mcdougal R."/>
            <person name="Panda P."/>
            <person name="Williams N."/>
            <person name="Studholme D.J."/>
        </authorList>
    </citation>
    <scope>NUCLEOTIDE SEQUENCE</scope>
    <source>
        <strain evidence="1">NZFS 3830</strain>
    </source>
</reference>
<organism evidence="1 2">
    <name type="scientific">Phytophthora cactorum</name>
    <dbReference type="NCBI Taxonomy" id="29920"/>
    <lineage>
        <taxon>Eukaryota</taxon>
        <taxon>Sar</taxon>
        <taxon>Stramenopiles</taxon>
        <taxon>Oomycota</taxon>
        <taxon>Peronosporomycetes</taxon>
        <taxon>Peronosporales</taxon>
        <taxon>Peronosporaceae</taxon>
        <taxon>Phytophthora</taxon>
    </lineage>
</organism>
<name>A0A8T1TLF4_9STRA</name>
<dbReference type="Proteomes" id="UP000688947">
    <property type="component" value="Unassembled WGS sequence"/>
</dbReference>
<proteinExistence type="predicted"/>
<dbReference type="AlphaFoldDB" id="A0A8T1TLF4"/>
<feature type="non-terminal residue" evidence="1">
    <location>
        <position position="72"/>
    </location>
</feature>
<accession>A0A8T1TLF4</accession>
<sequence>MCILEVISRTKPWSCERREDNVICNVTESGLLHLSRREEFANDERSLIKRMCAFNSANRLSVSTVAYTLELF</sequence>
<evidence type="ECO:0000313" key="1">
    <source>
        <dbReference type="EMBL" id="KAG6942617.1"/>
    </source>
</evidence>
<dbReference type="EMBL" id="JAENGZ010002895">
    <property type="protein sequence ID" value="KAG6942617.1"/>
    <property type="molecule type" value="Genomic_DNA"/>
</dbReference>
<comment type="caution">
    <text evidence="1">The sequence shown here is derived from an EMBL/GenBank/DDBJ whole genome shotgun (WGS) entry which is preliminary data.</text>
</comment>
<evidence type="ECO:0000313" key="2">
    <source>
        <dbReference type="Proteomes" id="UP000688947"/>
    </source>
</evidence>
<gene>
    <name evidence="1" type="ORF">JG687_00018950</name>
</gene>
<protein>
    <submittedName>
        <fullName evidence="1">Uncharacterized protein</fullName>
    </submittedName>
</protein>